<keyword evidence="2" id="KW-0808">Transferase</keyword>
<dbReference type="RefSeq" id="XP_037215661.1">
    <property type="nucleotide sequence ID" value="XM_037367829.1"/>
</dbReference>
<organism evidence="2 3">
    <name type="scientific">Mycena indigotica</name>
    <dbReference type="NCBI Taxonomy" id="2126181"/>
    <lineage>
        <taxon>Eukaryota</taxon>
        <taxon>Fungi</taxon>
        <taxon>Dikarya</taxon>
        <taxon>Basidiomycota</taxon>
        <taxon>Agaricomycotina</taxon>
        <taxon>Agaricomycetes</taxon>
        <taxon>Agaricomycetidae</taxon>
        <taxon>Agaricales</taxon>
        <taxon>Marasmiineae</taxon>
        <taxon>Mycenaceae</taxon>
        <taxon>Mycena</taxon>
    </lineage>
</organism>
<dbReference type="OrthoDB" id="3271002at2759"/>
<dbReference type="AlphaFoldDB" id="A0A8H6S728"/>
<evidence type="ECO:0000256" key="1">
    <source>
        <dbReference type="SAM" id="MobiDB-lite"/>
    </source>
</evidence>
<name>A0A8H6S728_9AGAR</name>
<dbReference type="EMBL" id="JACAZF010000010">
    <property type="protein sequence ID" value="KAF7293498.1"/>
    <property type="molecule type" value="Genomic_DNA"/>
</dbReference>
<feature type="region of interest" description="Disordered" evidence="1">
    <location>
        <begin position="53"/>
        <end position="75"/>
    </location>
</feature>
<accession>A0A8H6S728</accession>
<evidence type="ECO:0000313" key="2">
    <source>
        <dbReference type="EMBL" id="KAF7293498.1"/>
    </source>
</evidence>
<gene>
    <name evidence="2" type="ORF">MIND_01127800</name>
</gene>
<sequence length="231" mass="25715">MPTLPLLQTPKATTYAERKSRVFIVLLGPLQFGIMLTRDLQRSLADSRAKSPLTELDDDDVPDHTSLDLPEPGLGETEEIRAKFATVSVMRAQFGSLINLLSKRPTPAPTGIDPSEQMDMQLDEQLTLQAIAFDNTAVTDRNPFHIAQDHAEDREAELGTLRDTLAARSRQLEVAKISGEELAAARSLLQKEMEQLTTRISDLDRINASLAMFKGELTSFPRSWLRSNTSR</sequence>
<proteinExistence type="predicted"/>
<comment type="caution">
    <text evidence="2">The sequence shown here is derived from an EMBL/GenBank/DDBJ whole genome shotgun (WGS) entry which is preliminary data.</text>
</comment>
<keyword evidence="2" id="KW-0032">Aminotransferase</keyword>
<protein>
    <submittedName>
        <fullName evidence="2">Aminotransferase</fullName>
    </submittedName>
</protein>
<evidence type="ECO:0000313" key="3">
    <source>
        <dbReference type="Proteomes" id="UP000636479"/>
    </source>
</evidence>
<keyword evidence="3" id="KW-1185">Reference proteome</keyword>
<dbReference type="Proteomes" id="UP000636479">
    <property type="component" value="Unassembled WGS sequence"/>
</dbReference>
<reference evidence="2" key="1">
    <citation type="submission" date="2020-05" db="EMBL/GenBank/DDBJ databases">
        <title>Mycena genomes resolve the evolution of fungal bioluminescence.</title>
        <authorList>
            <person name="Tsai I.J."/>
        </authorList>
    </citation>
    <scope>NUCLEOTIDE SEQUENCE</scope>
    <source>
        <strain evidence="2">171206Taipei</strain>
    </source>
</reference>
<dbReference type="GeneID" id="59350345"/>
<dbReference type="GO" id="GO:0008483">
    <property type="term" value="F:transaminase activity"/>
    <property type="evidence" value="ECO:0007669"/>
    <property type="project" value="UniProtKB-KW"/>
</dbReference>